<dbReference type="PANTHER" id="PTHR32089:SF112">
    <property type="entry name" value="LYSOZYME-LIKE PROTEIN-RELATED"/>
    <property type="match status" value="1"/>
</dbReference>
<dbReference type="PRINTS" id="PR00260">
    <property type="entry name" value="CHEMTRNSDUCR"/>
</dbReference>
<name>A0ABQ6F7N1_9RHOO</name>
<gene>
    <name evidence="6" type="ORF">GCM10007933_06940</name>
</gene>
<evidence type="ECO:0000256" key="1">
    <source>
        <dbReference type="ARBA" id="ARBA00023224"/>
    </source>
</evidence>
<proteinExistence type="inferred from homology"/>
<dbReference type="SUPFAM" id="SSF58104">
    <property type="entry name" value="Methyl-accepting chemotaxis protein (MCP) signaling domain"/>
    <property type="match status" value="1"/>
</dbReference>
<evidence type="ECO:0000313" key="6">
    <source>
        <dbReference type="EMBL" id="GLT21242.1"/>
    </source>
</evidence>
<keyword evidence="4" id="KW-0812">Transmembrane</keyword>
<keyword evidence="4" id="KW-1133">Transmembrane helix</keyword>
<feature type="domain" description="Methyl-accepting transducer" evidence="5">
    <location>
        <begin position="179"/>
        <end position="326"/>
    </location>
</feature>
<dbReference type="Proteomes" id="UP001157167">
    <property type="component" value="Unassembled WGS sequence"/>
</dbReference>
<protein>
    <submittedName>
        <fullName evidence="6">Methyl-accepting chemotaxis protein</fullName>
    </submittedName>
</protein>
<evidence type="ECO:0000256" key="2">
    <source>
        <dbReference type="ARBA" id="ARBA00029447"/>
    </source>
</evidence>
<dbReference type="InterPro" id="IPR004090">
    <property type="entry name" value="Chemotax_Me-accpt_rcpt"/>
</dbReference>
<organism evidence="6 7">
    <name type="scientific">Zoogloea oryzae</name>
    <dbReference type="NCBI Taxonomy" id="310767"/>
    <lineage>
        <taxon>Bacteria</taxon>
        <taxon>Pseudomonadati</taxon>
        <taxon>Pseudomonadota</taxon>
        <taxon>Betaproteobacteria</taxon>
        <taxon>Rhodocyclales</taxon>
        <taxon>Zoogloeaceae</taxon>
        <taxon>Zoogloea</taxon>
    </lineage>
</organism>
<evidence type="ECO:0000256" key="3">
    <source>
        <dbReference type="PROSITE-ProRule" id="PRU00284"/>
    </source>
</evidence>
<keyword evidence="4" id="KW-0472">Membrane</keyword>
<dbReference type="InterPro" id="IPR004089">
    <property type="entry name" value="MCPsignal_dom"/>
</dbReference>
<dbReference type="EMBL" id="BSPX01000005">
    <property type="protein sequence ID" value="GLT21242.1"/>
    <property type="molecule type" value="Genomic_DNA"/>
</dbReference>
<keyword evidence="1 3" id="KW-0807">Transducer</keyword>
<comment type="caution">
    <text evidence="6">The sequence shown here is derived from an EMBL/GenBank/DDBJ whole genome shotgun (WGS) entry which is preliminary data.</text>
</comment>
<comment type="similarity">
    <text evidence="2">Belongs to the methyl-accepting chemotaxis (MCP) protein family.</text>
</comment>
<dbReference type="PANTHER" id="PTHR32089">
    <property type="entry name" value="METHYL-ACCEPTING CHEMOTAXIS PROTEIN MCPB"/>
    <property type="match status" value="1"/>
</dbReference>
<reference evidence="7" key="1">
    <citation type="journal article" date="2019" name="Int. J. Syst. Evol. Microbiol.">
        <title>The Global Catalogue of Microorganisms (GCM) 10K type strain sequencing project: providing services to taxonomists for standard genome sequencing and annotation.</title>
        <authorList>
            <consortium name="The Broad Institute Genomics Platform"/>
            <consortium name="The Broad Institute Genome Sequencing Center for Infectious Disease"/>
            <person name="Wu L."/>
            <person name="Ma J."/>
        </authorList>
    </citation>
    <scope>NUCLEOTIDE SEQUENCE [LARGE SCALE GENOMIC DNA]</scope>
    <source>
        <strain evidence="7">NBRC 102407</strain>
    </source>
</reference>
<evidence type="ECO:0000313" key="7">
    <source>
        <dbReference type="Proteomes" id="UP001157167"/>
    </source>
</evidence>
<dbReference type="PROSITE" id="PS50111">
    <property type="entry name" value="CHEMOTAXIS_TRANSDUC_2"/>
    <property type="match status" value="1"/>
</dbReference>
<sequence>MQVQGNARERAVSTTAPGLPWDWIGLGGSTAALFVVVGGLRLEVLALAAFQWIVVALLGGYHARRHWHALGAVEARLASVMEVERAVQPPVEGLDTLCEEVLPVWSGQVALARQQTEEAITALSNRFAGISTRVEAALATSRGASGDDLVSLLNISETELDHIVAALRDALSQKEILLEEVARLAGITGSLQQMAGEVADVAKQTNLLALNAAIEAARAGEAGRGFAVVADEVRKLSSSSGETGKKIGETVSSVTRAIHEVLSVSERNARDDQLLVSQSGQQIGQVVQRLRTAAGKLVDSSQSLTAEGQMVAGEIGEVLVALQFQDRVSQVLGHVETDMGRLTGHLSGVRANLQSGIAPQPIDVGAWLIEMSRAYTTPEQHSLHRGEAAARAQDAAGITFF</sequence>
<keyword evidence="7" id="KW-1185">Reference proteome</keyword>
<feature type="transmembrane region" description="Helical" evidence="4">
    <location>
        <begin position="31"/>
        <end position="58"/>
    </location>
</feature>
<dbReference type="Pfam" id="PF00015">
    <property type="entry name" value="MCPsignal"/>
    <property type="match status" value="1"/>
</dbReference>
<dbReference type="Gene3D" id="1.10.287.950">
    <property type="entry name" value="Methyl-accepting chemotaxis protein"/>
    <property type="match status" value="1"/>
</dbReference>
<evidence type="ECO:0000259" key="5">
    <source>
        <dbReference type="PROSITE" id="PS50111"/>
    </source>
</evidence>
<evidence type="ECO:0000256" key="4">
    <source>
        <dbReference type="SAM" id="Phobius"/>
    </source>
</evidence>
<dbReference type="SMART" id="SM00283">
    <property type="entry name" value="MA"/>
    <property type="match status" value="1"/>
</dbReference>
<accession>A0ABQ6F7N1</accession>